<keyword evidence="3" id="KW-1185">Reference proteome</keyword>
<proteinExistence type="predicted"/>
<evidence type="ECO:0000313" key="2">
    <source>
        <dbReference type="EMBL" id="CEI64589.1"/>
    </source>
</evidence>
<evidence type="ECO:0000313" key="3">
    <source>
        <dbReference type="Proteomes" id="UP000245910"/>
    </source>
</evidence>
<dbReference type="Proteomes" id="UP000245910">
    <property type="component" value="Chromosome I"/>
</dbReference>
<name>A0A2L2T4Q3_9HYPO</name>
<feature type="region of interest" description="Disordered" evidence="1">
    <location>
        <begin position="107"/>
        <end position="138"/>
    </location>
</feature>
<sequence>MLHRDKDIDDLSDDVLPRFVSGSSPDRILKSRAKSLRLDAPDSSVGLPSNQTGEEENLFVSDDEHIRDQLVDCNSSETKQDAFNLECDGLPGDLPAAANAEHAVPQTLEENNPRDVAENIQSNPPEDSAPERPSSSDVQDTIFCKPLREKVTSSPYNPYRPVFEKETETPKAGIYRRKRPKLMQYPASDRGSIRRYNKDDPGRAIGDKTDKADELPYKKAFTDSSLNKNPYQSVVKIPMASEKGLFPENKLNFDSEHVKHVLDSHLRNHAKGTTTPIWFSFSLRHSNSHTNRINNISSFDFFTMSLREFVVALPLKDKDQISGLFILKYGPITHLR</sequence>
<accession>A0A2L2T4Q3</accession>
<dbReference type="EMBL" id="LN649229">
    <property type="protein sequence ID" value="CEI64589.1"/>
    <property type="molecule type" value="Genomic_DNA"/>
</dbReference>
<reference evidence="3" key="1">
    <citation type="submission" date="2014-10" db="EMBL/GenBank/DDBJ databases">
        <authorList>
            <person name="King R."/>
        </authorList>
    </citation>
    <scope>NUCLEOTIDE SEQUENCE [LARGE SCALE GENOMIC DNA]</scope>
    <source>
        <strain evidence="3">A3/5</strain>
    </source>
</reference>
<protein>
    <submittedName>
        <fullName evidence="2">Uncharacterized protein</fullName>
    </submittedName>
</protein>
<evidence type="ECO:0000256" key="1">
    <source>
        <dbReference type="SAM" id="MobiDB-lite"/>
    </source>
</evidence>
<feature type="region of interest" description="Disordered" evidence="1">
    <location>
        <begin position="1"/>
        <end position="63"/>
    </location>
</feature>
<organism evidence="2 3">
    <name type="scientific">Fusarium venenatum</name>
    <dbReference type="NCBI Taxonomy" id="56646"/>
    <lineage>
        <taxon>Eukaryota</taxon>
        <taxon>Fungi</taxon>
        <taxon>Dikarya</taxon>
        <taxon>Ascomycota</taxon>
        <taxon>Pezizomycotina</taxon>
        <taxon>Sordariomycetes</taxon>
        <taxon>Hypocreomycetidae</taxon>
        <taxon>Hypocreales</taxon>
        <taxon>Nectriaceae</taxon>
        <taxon>Fusarium</taxon>
    </lineage>
</organism>
<dbReference type="AlphaFoldDB" id="A0A2L2T4Q3"/>